<evidence type="ECO:0000256" key="3">
    <source>
        <dbReference type="SAM" id="MobiDB-lite"/>
    </source>
</evidence>
<keyword evidence="6" id="KW-0969">Cilium</keyword>
<dbReference type="HOGENOM" id="CLU_009301_11_4_7"/>
<evidence type="ECO:0000259" key="4">
    <source>
        <dbReference type="SMART" id="SM00382"/>
    </source>
</evidence>
<keyword evidence="6" id="KW-0282">Flagellum</keyword>
<dbReference type="GO" id="GO:0005525">
    <property type="term" value="F:GTP binding"/>
    <property type="evidence" value="ECO:0007669"/>
    <property type="project" value="UniProtKB-KW"/>
</dbReference>
<evidence type="ECO:0000313" key="6">
    <source>
        <dbReference type="EMBL" id="EIG53659.1"/>
    </source>
</evidence>
<feature type="region of interest" description="Disordered" evidence="3">
    <location>
        <begin position="52"/>
        <end position="94"/>
    </location>
</feature>
<feature type="domain" description="SRP54-type proteins GTP-binding" evidence="5">
    <location>
        <begin position="173"/>
        <end position="365"/>
    </location>
</feature>
<feature type="domain" description="AAA+ ATPase" evidence="4">
    <location>
        <begin position="172"/>
        <end position="306"/>
    </location>
</feature>
<reference evidence="6" key="1">
    <citation type="submission" date="2011-11" db="EMBL/GenBank/DDBJ databases">
        <title>Improved High-Quality Draft sequence of Desulfovibrio sp. U5L.</title>
        <authorList>
            <consortium name="US DOE Joint Genome Institute"/>
            <person name="Lucas S."/>
            <person name="Han J."/>
            <person name="Lapidus A."/>
            <person name="Cheng J.-F."/>
            <person name="Goodwin L."/>
            <person name="Pitluck S."/>
            <person name="Peters L."/>
            <person name="Ovchinnikova G."/>
            <person name="Held B."/>
            <person name="Detter J.C."/>
            <person name="Han C."/>
            <person name="Tapia R."/>
            <person name="Land M."/>
            <person name="Hauser L."/>
            <person name="Kyrpides N."/>
            <person name="Ivanova N."/>
            <person name="Pagani I."/>
            <person name="Gabster J."/>
            <person name="Walker C."/>
            <person name="Stolyar S."/>
            <person name="Stahl D."/>
            <person name="Arkin A."/>
            <person name="Dehal P."/>
            <person name="Hazen T."/>
            <person name="Woyke T."/>
        </authorList>
    </citation>
    <scope>NUCLEOTIDE SEQUENCE [LARGE SCALE GENOMIC DNA]</scope>
    <source>
        <strain evidence="6">U5L</strain>
    </source>
</reference>
<keyword evidence="1" id="KW-0547">Nucleotide-binding</keyword>
<keyword evidence="2" id="KW-0342">GTP-binding</keyword>
<dbReference type="InterPro" id="IPR027417">
    <property type="entry name" value="P-loop_NTPase"/>
</dbReference>
<dbReference type="OrthoDB" id="9778554at2"/>
<organism evidence="6">
    <name type="scientific">Desulfovibrio sp. U5L</name>
    <dbReference type="NCBI Taxonomy" id="596152"/>
    <lineage>
        <taxon>Bacteria</taxon>
        <taxon>Pseudomonadati</taxon>
        <taxon>Thermodesulfobacteriota</taxon>
        <taxon>Desulfovibrionia</taxon>
        <taxon>Desulfovibrionales</taxon>
        <taxon>Desulfovibrionaceae</taxon>
        <taxon>Desulfovibrio</taxon>
    </lineage>
</organism>
<evidence type="ECO:0000256" key="2">
    <source>
        <dbReference type="ARBA" id="ARBA00023134"/>
    </source>
</evidence>
<name>I2Q1K3_9BACT</name>
<dbReference type="SUPFAM" id="SSF52540">
    <property type="entry name" value="P-loop containing nucleoside triphosphate hydrolases"/>
    <property type="match status" value="1"/>
</dbReference>
<keyword evidence="6" id="KW-0966">Cell projection</keyword>
<accession>I2Q1K3</accession>
<proteinExistence type="predicted"/>
<dbReference type="eggNOG" id="COG1419">
    <property type="taxonomic scope" value="Bacteria"/>
</dbReference>
<evidence type="ECO:0000256" key="1">
    <source>
        <dbReference type="ARBA" id="ARBA00022741"/>
    </source>
</evidence>
<dbReference type="InterPro" id="IPR003593">
    <property type="entry name" value="AAA+_ATPase"/>
</dbReference>
<gene>
    <name evidence="6" type="ORF">DesU5LDRAFT_1986</name>
</gene>
<protein>
    <submittedName>
        <fullName evidence="6">Flagellar GTP-binding protein</fullName>
    </submittedName>
</protein>
<sequence length="379" mass="40644">MRVKTFRGESMAAVLSQVRQELGSEAVILGNQTVREEGKCLCEVMAALEQPNPAPTRKASGNGKARAGVPAAAQAARPSGQSGPAGPAPGGDWNREWGEIKGHLLALLRPRMDFGTLSPRQRLALEFLEREGVDEASVLALYRSIVERGEDTVIPALSRLLRVKPLTMRDWPGTAHMFIGPSGVGKTTNLLRLALAARRQEPARRVVVVNADGGRGKGRLLLRHYAELSGLAYAEADGPEDFRRIFDEAAGGDAVFVDTPSVRGDGAMDGWCREMGISGRKGLCAHLALSPLYAPAQAAQFLRVYRCEPLASLVWTKLDEACNYGSLVNMAHASSLPVSALAYGPELTQGMTPASGKALWKLLFKHQLPGDYPDAEAGV</sequence>
<dbReference type="Gene3D" id="3.40.50.300">
    <property type="entry name" value="P-loop containing nucleotide triphosphate hydrolases"/>
    <property type="match status" value="1"/>
</dbReference>
<dbReference type="SMART" id="SM00382">
    <property type="entry name" value="AAA"/>
    <property type="match status" value="1"/>
</dbReference>
<dbReference type="SMART" id="SM00962">
    <property type="entry name" value="SRP54"/>
    <property type="match status" value="1"/>
</dbReference>
<dbReference type="GO" id="GO:0006614">
    <property type="term" value="P:SRP-dependent cotranslational protein targeting to membrane"/>
    <property type="evidence" value="ECO:0007669"/>
    <property type="project" value="InterPro"/>
</dbReference>
<feature type="compositionally biased region" description="Low complexity" evidence="3">
    <location>
        <begin position="65"/>
        <end position="85"/>
    </location>
</feature>
<dbReference type="InterPro" id="IPR000897">
    <property type="entry name" value="SRP54_GTPase_dom"/>
</dbReference>
<dbReference type="EMBL" id="JH600068">
    <property type="protein sequence ID" value="EIG53659.1"/>
    <property type="molecule type" value="Genomic_DNA"/>
</dbReference>
<evidence type="ECO:0000259" key="5">
    <source>
        <dbReference type="SMART" id="SM00962"/>
    </source>
</evidence>
<dbReference type="AlphaFoldDB" id="I2Q1K3"/>
<dbReference type="STRING" id="596152.DesU5LDRAFT_1986"/>